<dbReference type="Proteomes" id="UP000517753">
    <property type="component" value="Unassembled WGS sequence"/>
</dbReference>
<dbReference type="InterPro" id="IPR029033">
    <property type="entry name" value="His_PPase_superfam"/>
</dbReference>
<dbReference type="AlphaFoldDB" id="A0A7Y9K4R4"/>
<accession>A0A7Y9K4R4</accession>
<protein>
    <submittedName>
        <fullName evidence="1">Broad specificity phosphatase PhoE</fullName>
    </submittedName>
</protein>
<organism evidence="1 2">
    <name type="scientific">Sphingomonas melonis</name>
    <dbReference type="NCBI Taxonomy" id="152682"/>
    <lineage>
        <taxon>Bacteria</taxon>
        <taxon>Pseudomonadati</taxon>
        <taxon>Pseudomonadota</taxon>
        <taxon>Alphaproteobacteria</taxon>
        <taxon>Sphingomonadales</taxon>
        <taxon>Sphingomonadaceae</taxon>
        <taxon>Sphingomonas</taxon>
    </lineage>
</organism>
<dbReference type="SUPFAM" id="SSF53254">
    <property type="entry name" value="Phosphoglycerate mutase-like"/>
    <property type="match status" value="1"/>
</dbReference>
<dbReference type="InterPro" id="IPR013078">
    <property type="entry name" value="His_Pase_superF_clade-1"/>
</dbReference>
<gene>
    <name evidence="1" type="ORF">HD841_003471</name>
</gene>
<keyword evidence="2" id="KW-1185">Reference proteome</keyword>
<comment type="caution">
    <text evidence="1">The sequence shown here is derived from an EMBL/GenBank/DDBJ whole genome shotgun (WGS) entry which is preliminary data.</text>
</comment>
<reference evidence="1 2" key="1">
    <citation type="submission" date="2020-07" db="EMBL/GenBank/DDBJ databases">
        <authorList>
            <person name="Partida-Martinez L."/>
            <person name="Huntemann M."/>
            <person name="Clum A."/>
            <person name="Wang J."/>
            <person name="Palaniappan K."/>
            <person name="Ritter S."/>
            <person name="Chen I.-M."/>
            <person name="Stamatis D."/>
            <person name="Reddy T."/>
            <person name="O'Malley R."/>
            <person name="Daum C."/>
            <person name="Shapiro N."/>
            <person name="Ivanova N."/>
            <person name="Kyrpides N."/>
            <person name="Woyke T."/>
        </authorList>
    </citation>
    <scope>NUCLEOTIDE SEQUENCE [LARGE SCALE GENOMIC DNA]</scope>
    <source>
        <strain evidence="1 2">AS2.3</strain>
    </source>
</reference>
<dbReference type="Gene3D" id="3.40.50.1240">
    <property type="entry name" value="Phosphoglycerate mutase-like"/>
    <property type="match status" value="1"/>
</dbReference>
<dbReference type="Pfam" id="PF00300">
    <property type="entry name" value="His_Phos_1"/>
    <property type="match status" value="1"/>
</dbReference>
<evidence type="ECO:0000313" key="1">
    <source>
        <dbReference type="EMBL" id="NYD91655.1"/>
    </source>
</evidence>
<sequence>MLTRLVLLCAGATAATRATRFANPADPLDAGGRAKVQALALTGPAAERCWVSPAAAARETAALIGVVAAEEPALRDIDAGDWTGRSLDGLPAAALADWLAAPETGAPGGESMAAVRDRVGAWLDALAEGRVLAVSHAAVLRAAIAHALAVPVAATMAIDIAPLSVVVLSRHRRWRLQELRAG</sequence>
<evidence type="ECO:0000313" key="2">
    <source>
        <dbReference type="Proteomes" id="UP000517753"/>
    </source>
</evidence>
<dbReference type="EMBL" id="JACCBY010000006">
    <property type="protein sequence ID" value="NYD91655.1"/>
    <property type="molecule type" value="Genomic_DNA"/>
</dbReference>
<dbReference type="RefSeq" id="WP_179510072.1">
    <property type="nucleotide sequence ID" value="NZ_JACCBY010000006.1"/>
</dbReference>
<proteinExistence type="predicted"/>
<reference evidence="1 2" key="2">
    <citation type="submission" date="2020-08" db="EMBL/GenBank/DDBJ databases">
        <title>The Agave Microbiome: Exploring the role of microbial communities in plant adaptations to desert environments.</title>
        <authorList>
            <person name="Partida-Martinez L.P."/>
        </authorList>
    </citation>
    <scope>NUCLEOTIDE SEQUENCE [LARGE SCALE GENOMIC DNA]</scope>
    <source>
        <strain evidence="1 2">AS2.3</strain>
    </source>
</reference>
<name>A0A7Y9K4R4_9SPHN</name>
<dbReference type="SMART" id="SM00855">
    <property type="entry name" value="PGAM"/>
    <property type="match status" value="1"/>
</dbReference>